<comment type="similarity">
    <text evidence="5">Belongs to the short-chain dehydrogenases/reductases (SDR) family.</text>
</comment>
<feature type="transmembrane region" description="Helical" evidence="6">
    <location>
        <begin position="6"/>
        <end position="25"/>
    </location>
</feature>
<dbReference type="InterPro" id="IPR051019">
    <property type="entry name" value="VLCFA-Steroid_DH"/>
</dbReference>
<keyword evidence="6" id="KW-0812">Transmembrane</keyword>
<dbReference type="Ensembl" id="ENSHCOT00000022648.1">
    <property type="protein sequence ID" value="ENSHCOP00000014896.1"/>
    <property type="gene ID" value="ENSHCOG00000018410.1"/>
</dbReference>
<accession>A0A3Q2YAU3</accession>
<evidence type="ECO:0000256" key="1">
    <source>
        <dbReference type="ARBA" id="ARBA00004240"/>
    </source>
</evidence>
<keyword evidence="6" id="KW-1133">Transmembrane helix</keyword>
<evidence type="ECO:0000256" key="5">
    <source>
        <dbReference type="RuleBase" id="RU000363"/>
    </source>
</evidence>
<dbReference type="SUPFAM" id="SSF51735">
    <property type="entry name" value="NAD(P)-binding Rossmann-fold domains"/>
    <property type="match status" value="1"/>
</dbReference>
<keyword evidence="3" id="KW-0444">Lipid biosynthesis</keyword>
<proteinExistence type="inferred from homology"/>
<reference evidence="7" key="2">
    <citation type="submission" date="2025-09" db="UniProtKB">
        <authorList>
            <consortium name="Ensembl"/>
        </authorList>
    </citation>
    <scope>IDENTIFICATION</scope>
</reference>
<feature type="transmembrane region" description="Helical" evidence="6">
    <location>
        <begin position="187"/>
        <end position="206"/>
    </location>
</feature>
<dbReference type="GO" id="GO:0005783">
    <property type="term" value="C:endoplasmic reticulum"/>
    <property type="evidence" value="ECO:0007669"/>
    <property type="project" value="UniProtKB-SubCell"/>
</dbReference>
<dbReference type="PROSITE" id="PS00061">
    <property type="entry name" value="ADH_SHORT"/>
    <property type="match status" value="1"/>
</dbReference>
<comment type="subcellular location">
    <subcellularLocation>
        <location evidence="1">Endoplasmic reticulum</location>
    </subcellularLocation>
</comment>
<dbReference type="CDD" id="cd05356">
    <property type="entry name" value="17beta-HSD1_like_SDR_c"/>
    <property type="match status" value="1"/>
</dbReference>
<dbReference type="PRINTS" id="PR00080">
    <property type="entry name" value="SDRFAMILY"/>
</dbReference>
<evidence type="ECO:0000256" key="3">
    <source>
        <dbReference type="ARBA" id="ARBA00022955"/>
    </source>
</evidence>
<keyword evidence="3" id="KW-0752">Steroid biosynthesis</keyword>
<keyword evidence="2" id="KW-0521">NADP</keyword>
<evidence type="ECO:0000313" key="8">
    <source>
        <dbReference type="Proteomes" id="UP000264820"/>
    </source>
</evidence>
<dbReference type="GO" id="GO:0006702">
    <property type="term" value="P:androgen biosynthetic process"/>
    <property type="evidence" value="ECO:0007669"/>
    <property type="project" value="Ensembl"/>
</dbReference>
<keyword evidence="8" id="KW-1185">Reference proteome</keyword>
<dbReference type="FunFam" id="3.40.50.720:FF:000137">
    <property type="entry name" value="Hydroxysteroid (17-beta) dehydrogenase 3"/>
    <property type="match status" value="1"/>
</dbReference>
<keyword evidence="4" id="KW-0560">Oxidoreductase</keyword>
<dbReference type="STRING" id="109280.ENSHCOP00000014896"/>
<dbReference type="InterPro" id="IPR002347">
    <property type="entry name" value="SDR_fam"/>
</dbReference>
<evidence type="ECO:0000256" key="4">
    <source>
        <dbReference type="ARBA" id="ARBA00023002"/>
    </source>
</evidence>
<reference evidence="7" key="1">
    <citation type="submission" date="2025-08" db="UniProtKB">
        <authorList>
            <consortium name="Ensembl"/>
        </authorList>
    </citation>
    <scope>IDENTIFICATION</scope>
</reference>
<dbReference type="PRINTS" id="PR00081">
    <property type="entry name" value="GDHRDH"/>
</dbReference>
<dbReference type="GO" id="GO:0047045">
    <property type="term" value="F:testosterone dehydrogenase (NADP+) activity"/>
    <property type="evidence" value="ECO:0007669"/>
    <property type="project" value="Ensembl"/>
</dbReference>
<dbReference type="Pfam" id="PF00106">
    <property type="entry name" value="adh_short"/>
    <property type="match status" value="1"/>
</dbReference>
<dbReference type="Gene3D" id="3.40.50.720">
    <property type="entry name" value="NAD(P)-binding Rossmann-like Domain"/>
    <property type="match status" value="1"/>
</dbReference>
<dbReference type="AlphaFoldDB" id="A0A3Q2YAU3"/>
<dbReference type="PANTHER" id="PTHR43899:SF7">
    <property type="entry name" value="17-BETA-HYDROXYSTEROID DEHYDROGENASE TYPE 3"/>
    <property type="match status" value="1"/>
</dbReference>
<evidence type="ECO:0000256" key="6">
    <source>
        <dbReference type="SAM" id="Phobius"/>
    </source>
</evidence>
<keyword evidence="3" id="KW-0443">Lipid metabolism</keyword>
<dbReference type="GeneTree" id="ENSGT00940000160266"/>
<dbReference type="InterPro" id="IPR020904">
    <property type="entry name" value="Sc_DH/Rdtase_CS"/>
</dbReference>
<dbReference type="PANTHER" id="PTHR43899">
    <property type="entry name" value="RH59310P"/>
    <property type="match status" value="1"/>
</dbReference>
<keyword evidence="6" id="KW-0472">Membrane</keyword>
<organism evidence="7 8">
    <name type="scientific">Hippocampus comes</name>
    <name type="common">Tiger tail seahorse</name>
    <dbReference type="NCBI Taxonomy" id="109280"/>
    <lineage>
        <taxon>Eukaryota</taxon>
        <taxon>Metazoa</taxon>
        <taxon>Chordata</taxon>
        <taxon>Craniata</taxon>
        <taxon>Vertebrata</taxon>
        <taxon>Euteleostomi</taxon>
        <taxon>Actinopterygii</taxon>
        <taxon>Neopterygii</taxon>
        <taxon>Teleostei</taxon>
        <taxon>Neoteleostei</taxon>
        <taxon>Acanthomorphata</taxon>
        <taxon>Syngnathiaria</taxon>
        <taxon>Syngnathiformes</taxon>
        <taxon>Syngnathoidei</taxon>
        <taxon>Syngnathidae</taxon>
        <taxon>Hippocampus</taxon>
    </lineage>
</organism>
<name>A0A3Q2YAU3_HIPCM</name>
<evidence type="ECO:0000256" key="2">
    <source>
        <dbReference type="ARBA" id="ARBA00022857"/>
    </source>
</evidence>
<dbReference type="Proteomes" id="UP000264820">
    <property type="component" value="Unplaced"/>
</dbReference>
<dbReference type="InterPro" id="IPR036291">
    <property type="entry name" value="NAD(P)-bd_dom_sf"/>
</dbReference>
<evidence type="ECO:0000313" key="7">
    <source>
        <dbReference type="Ensembl" id="ENSHCOP00000014896.1"/>
    </source>
</evidence>
<sequence length="323" mass="36595">MDFTEWFFTTLGAAVVIYYGAKLLLFTRMLYPKRWFPLPKSFFSSMGEWAVITGASEGIGRQYAFALAEQGMNVVIMSRTKMTLDKVAKEISETTRRLVKVIVVDFTKDDVFADIEEQLKYLDIGVLVNNVGMMPSVVPRRFLEDEDLDQVSRGQDVDKYIDMSDDEKLLQMCKIILPGMENRRKGVIVNIASGIASIPFPMYSLYAASKIFVERFSQGLHAEYKDKGIIIQAVTPFGVSTRMVGYQQTNATMLAPQDFVTSSLQYIRAGDKTYGSLCHMFLGWLLHTIPLKILHTEFMLQGLKEYVERKQAEKSSSSVVKEA</sequence>
<protein>
    <submittedName>
        <fullName evidence="7">Hydroxysteroid (17-beta) dehydrogenase 3</fullName>
    </submittedName>
</protein>
<dbReference type="OMA" id="PGMENRN"/>
<dbReference type="PIRSF" id="PIRSF000126">
    <property type="entry name" value="11-beta-HSD1"/>
    <property type="match status" value="1"/>
</dbReference>